<keyword evidence="4" id="KW-1185">Reference proteome</keyword>
<dbReference type="Gene3D" id="1.25.40.10">
    <property type="entry name" value="Tetratricopeptide repeat domain"/>
    <property type="match status" value="1"/>
</dbReference>
<dbReference type="EMBL" id="FNXT01000952">
    <property type="protein sequence ID" value="SZX69767.1"/>
    <property type="molecule type" value="Genomic_DNA"/>
</dbReference>
<dbReference type="PANTHER" id="PTHR14027:SF2">
    <property type="entry name" value="RNA POLYMERASE-ASSOCIATED PROTEIN CTR9 HOMOLOG"/>
    <property type="match status" value="1"/>
</dbReference>
<protein>
    <recommendedName>
        <fullName evidence="5">Coatomer subunit epsilon</fullName>
    </recommendedName>
</protein>
<dbReference type="AlphaFoldDB" id="A0A383VWB8"/>
<dbReference type="SUPFAM" id="SSF48452">
    <property type="entry name" value="TPR-like"/>
    <property type="match status" value="1"/>
</dbReference>
<keyword evidence="2" id="KW-0802">TPR repeat</keyword>
<proteinExistence type="predicted"/>
<evidence type="ECO:0000313" key="4">
    <source>
        <dbReference type="Proteomes" id="UP000256970"/>
    </source>
</evidence>
<organism evidence="3 4">
    <name type="scientific">Tetradesmus obliquus</name>
    <name type="common">Green alga</name>
    <name type="synonym">Acutodesmus obliquus</name>
    <dbReference type="NCBI Taxonomy" id="3088"/>
    <lineage>
        <taxon>Eukaryota</taxon>
        <taxon>Viridiplantae</taxon>
        <taxon>Chlorophyta</taxon>
        <taxon>core chlorophytes</taxon>
        <taxon>Chlorophyceae</taxon>
        <taxon>CS clade</taxon>
        <taxon>Sphaeropleales</taxon>
        <taxon>Scenedesmaceae</taxon>
        <taxon>Tetradesmus</taxon>
    </lineage>
</organism>
<evidence type="ECO:0000256" key="1">
    <source>
        <dbReference type="ARBA" id="ARBA00022737"/>
    </source>
</evidence>
<dbReference type="GO" id="GO:0016593">
    <property type="term" value="C:Cdc73/Paf1 complex"/>
    <property type="evidence" value="ECO:0007669"/>
    <property type="project" value="TreeGrafter"/>
</dbReference>
<evidence type="ECO:0008006" key="5">
    <source>
        <dbReference type="Google" id="ProtNLM"/>
    </source>
</evidence>
<dbReference type="InterPro" id="IPR031101">
    <property type="entry name" value="Ctr9"/>
</dbReference>
<reference evidence="3 4" key="1">
    <citation type="submission" date="2016-10" db="EMBL/GenBank/DDBJ databases">
        <authorList>
            <person name="Cai Z."/>
        </authorList>
    </citation>
    <scope>NUCLEOTIDE SEQUENCE [LARGE SCALE GENOMIC DNA]</scope>
</reference>
<dbReference type="GO" id="GO:0006368">
    <property type="term" value="P:transcription elongation by RNA polymerase II"/>
    <property type="evidence" value="ECO:0007669"/>
    <property type="project" value="TreeGrafter"/>
</dbReference>
<evidence type="ECO:0000256" key="2">
    <source>
        <dbReference type="ARBA" id="ARBA00022803"/>
    </source>
</evidence>
<keyword evidence="1" id="KW-0677">Repeat</keyword>
<sequence length="73" mass="8200">MYEHASKLHNHKNAQVLLYMARAHHDAGDHLPAKCVLLKALHLAPTDIKVRLNLAFVLQVLGPQLLQGFVLQE</sequence>
<dbReference type="PANTHER" id="PTHR14027">
    <property type="entry name" value="RNA POLYMERASE-ASSOCIATED PROTEIN CTR9"/>
    <property type="match status" value="1"/>
</dbReference>
<name>A0A383VWB8_TETOB</name>
<accession>A0A383VWB8</accession>
<dbReference type="Proteomes" id="UP000256970">
    <property type="component" value="Unassembled WGS sequence"/>
</dbReference>
<evidence type="ECO:0000313" key="3">
    <source>
        <dbReference type="EMBL" id="SZX69767.1"/>
    </source>
</evidence>
<dbReference type="InterPro" id="IPR011990">
    <property type="entry name" value="TPR-like_helical_dom_sf"/>
</dbReference>
<dbReference type="GO" id="GO:0006355">
    <property type="term" value="P:regulation of DNA-templated transcription"/>
    <property type="evidence" value="ECO:0007669"/>
    <property type="project" value="InterPro"/>
</dbReference>
<dbReference type="GO" id="GO:0000993">
    <property type="term" value="F:RNA polymerase II complex binding"/>
    <property type="evidence" value="ECO:0007669"/>
    <property type="project" value="TreeGrafter"/>
</dbReference>
<gene>
    <name evidence="3" type="ORF">BQ4739_LOCUS10044</name>
</gene>
<dbReference type="STRING" id="3088.A0A383VWB8"/>